<dbReference type="Proteomes" id="UP001059209">
    <property type="component" value="Chromosome"/>
</dbReference>
<dbReference type="RefSeq" id="WP_260572211.1">
    <property type="nucleotide sequence ID" value="NZ_CP104205.1"/>
</dbReference>
<dbReference type="PROSITE" id="PS51257">
    <property type="entry name" value="PROKAR_LIPOPROTEIN"/>
    <property type="match status" value="1"/>
</dbReference>
<evidence type="ECO:0000313" key="3">
    <source>
        <dbReference type="Proteomes" id="UP001059209"/>
    </source>
</evidence>
<keyword evidence="3" id="KW-1185">Reference proteome</keyword>
<dbReference type="EMBL" id="CP104205">
    <property type="protein sequence ID" value="UWX54351.1"/>
    <property type="molecule type" value="Genomic_DNA"/>
</dbReference>
<evidence type="ECO:0000256" key="1">
    <source>
        <dbReference type="SAM" id="Phobius"/>
    </source>
</evidence>
<organism evidence="2 3">
    <name type="scientific">Maribacter litopenaei</name>
    <dbReference type="NCBI Taxonomy" id="2976127"/>
    <lineage>
        <taxon>Bacteria</taxon>
        <taxon>Pseudomonadati</taxon>
        <taxon>Bacteroidota</taxon>
        <taxon>Flavobacteriia</taxon>
        <taxon>Flavobacteriales</taxon>
        <taxon>Flavobacteriaceae</taxon>
        <taxon>Maribacter</taxon>
    </lineage>
</organism>
<keyword evidence="1" id="KW-0812">Transmembrane</keyword>
<protein>
    <recommendedName>
        <fullName evidence="4">Lipoprotein</fullName>
    </recommendedName>
</protein>
<keyword evidence="1" id="KW-0472">Membrane</keyword>
<evidence type="ECO:0008006" key="4">
    <source>
        <dbReference type="Google" id="ProtNLM"/>
    </source>
</evidence>
<feature type="transmembrane region" description="Helical" evidence="1">
    <location>
        <begin position="97"/>
        <end position="118"/>
    </location>
</feature>
<gene>
    <name evidence="2" type="ORF">NYZ99_15550</name>
</gene>
<keyword evidence="1" id="KW-1133">Transmembrane helix</keyword>
<accession>A0ABY5Y696</accession>
<reference evidence="2" key="1">
    <citation type="submission" date="2022-09" db="EMBL/GenBank/DDBJ databases">
        <title>Maribacter litopenaei sp. nov., isolated from the intestinal tract of the Pacific White Shrimp, Litopenaeus vannamei.</title>
        <authorList>
            <person name="Kim S.Y."/>
            <person name="Hwang C.Y."/>
        </authorList>
    </citation>
    <scope>NUCLEOTIDE SEQUENCE</scope>
    <source>
        <strain evidence="2">HL-LV01</strain>
    </source>
</reference>
<evidence type="ECO:0000313" key="2">
    <source>
        <dbReference type="EMBL" id="UWX54351.1"/>
    </source>
</evidence>
<name>A0ABY5Y696_9FLAO</name>
<proteinExistence type="predicted"/>
<sequence length="125" mass="14762">MKKSFERLNFGNQQNRMKILYLIPFVLIIIGCKPKSNNGLDYYDYSEFEFSVEEVLSKNIFNDTINSELLEAALQKKVFLQLIMLEILRNVFFKTRYILLITRISIIMAKMVLHMFGVEKTINPK</sequence>